<protein>
    <submittedName>
        <fullName evidence="4">Family 43 glycosylhydrolase</fullName>
    </submittedName>
</protein>
<keyword evidence="3" id="KW-0326">Glycosidase</keyword>
<dbReference type="EMBL" id="JBHTAC010000022">
    <property type="protein sequence ID" value="MFC7245086.1"/>
    <property type="molecule type" value="Genomic_DNA"/>
</dbReference>
<dbReference type="Gene3D" id="2.115.10.20">
    <property type="entry name" value="Glycosyl hydrolase domain, family 43"/>
    <property type="match status" value="1"/>
</dbReference>
<dbReference type="InterPro" id="IPR051795">
    <property type="entry name" value="Glycosyl_Hydrlase_43"/>
</dbReference>
<proteinExistence type="inferred from homology"/>
<keyword evidence="2" id="KW-0378">Hydrolase</keyword>
<keyword evidence="5" id="KW-1185">Reference proteome</keyword>
<evidence type="ECO:0000256" key="3">
    <source>
        <dbReference type="ARBA" id="ARBA00023295"/>
    </source>
</evidence>
<dbReference type="Proteomes" id="UP001596392">
    <property type="component" value="Unassembled WGS sequence"/>
</dbReference>
<reference evidence="5" key="1">
    <citation type="journal article" date="2019" name="Int. J. Syst. Evol. Microbiol.">
        <title>The Global Catalogue of Microorganisms (GCM) 10K type strain sequencing project: providing services to taxonomists for standard genome sequencing and annotation.</title>
        <authorList>
            <consortium name="The Broad Institute Genomics Platform"/>
            <consortium name="The Broad Institute Genome Sequencing Center for Infectious Disease"/>
            <person name="Wu L."/>
            <person name="Ma J."/>
        </authorList>
    </citation>
    <scope>NUCLEOTIDE SEQUENCE [LARGE SCALE GENOMIC DNA]</scope>
    <source>
        <strain evidence="5">CGMCC 1.9106</strain>
    </source>
</reference>
<organism evidence="4 5">
    <name type="scientific">Catellatospora aurea</name>
    <dbReference type="NCBI Taxonomy" id="1337874"/>
    <lineage>
        <taxon>Bacteria</taxon>
        <taxon>Bacillati</taxon>
        <taxon>Actinomycetota</taxon>
        <taxon>Actinomycetes</taxon>
        <taxon>Micromonosporales</taxon>
        <taxon>Micromonosporaceae</taxon>
        <taxon>Catellatospora</taxon>
    </lineage>
</organism>
<evidence type="ECO:0000256" key="2">
    <source>
        <dbReference type="ARBA" id="ARBA00022801"/>
    </source>
</evidence>
<accession>A0ABW2GYM5</accession>
<dbReference type="InterPro" id="IPR023296">
    <property type="entry name" value="Glyco_hydro_beta-prop_sf"/>
</dbReference>
<evidence type="ECO:0000313" key="4">
    <source>
        <dbReference type="EMBL" id="MFC7245086.1"/>
    </source>
</evidence>
<sequence>MIPGFHPDPSVCRVGGDYYLACSSFEYFPGVPIFHSRDLVHWEQVGNALDRPSQLVLPPGMPSSAGVYAPTLRHHDGRFWLITTNVAPGGGNILFTATDPAGPWSDPVRLPDVGVAFDWFDYEPL</sequence>
<dbReference type="RefSeq" id="WP_376808046.1">
    <property type="nucleotide sequence ID" value="NZ_JBHTAC010000022.1"/>
</dbReference>
<name>A0ABW2GYM5_9ACTN</name>
<dbReference type="PANTHER" id="PTHR42812:SF12">
    <property type="entry name" value="BETA-XYLOSIDASE-RELATED"/>
    <property type="match status" value="1"/>
</dbReference>
<evidence type="ECO:0000313" key="5">
    <source>
        <dbReference type="Proteomes" id="UP001596392"/>
    </source>
</evidence>
<dbReference type="InterPro" id="IPR006710">
    <property type="entry name" value="Glyco_hydro_43"/>
</dbReference>
<dbReference type="SUPFAM" id="SSF75005">
    <property type="entry name" value="Arabinanase/levansucrase/invertase"/>
    <property type="match status" value="1"/>
</dbReference>
<gene>
    <name evidence="4" type="ORF">ACFQO7_21635</name>
</gene>
<comment type="caution">
    <text evidence="4">The sequence shown here is derived from an EMBL/GenBank/DDBJ whole genome shotgun (WGS) entry which is preliminary data.</text>
</comment>
<dbReference type="Pfam" id="PF04616">
    <property type="entry name" value="Glyco_hydro_43"/>
    <property type="match status" value="1"/>
</dbReference>
<dbReference type="PANTHER" id="PTHR42812">
    <property type="entry name" value="BETA-XYLOSIDASE"/>
    <property type="match status" value="1"/>
</dbReference>
<evidence type="ECO:0000256" key="1">
    <source>
        <dbReference type="ARBA" id="ARBA00009865"/>
    </source>
</evidence>
<comment type="similarity">
    <text evidence="1">Belongs to the glycosyl hydrolase 43 family.</text>
</comment>